<dbReference type="Pfam" id="PF06739">
    <property type="entry name" value="SBBP"/>
    <property type="match status" value="1"/>
</dbReference>
<reference evidence="1 2" key="1">
    <citation type="submission" date="2018-08" db="EMBL/GenBank/DDBJ databases">
        <title>Wenzhouxiangella salilacus sp. nov., a novel bacterium isolated from a saline lake in Xinjiang Province, China.</title>
        <authorList>
            <person name="Han S."/>
        </authorList>
    </citation>
    <scope>NUCLEOTIDE SEQUENCE [LARGE SCALE GENOMIC DNA]</scope>
    <source>
        <strain evidence="1 2">XDB06</strain>
    </source>
</reference>
<gene>
    <name evidence="1" type="ORF">DZC52_03265</name>
</gene>
<evidence type="ECO:0000313" key="1">
    <source>
        <dbReference type="EMBL" id="RFF32026.1"/>
    </source>
</evidence>
<dbReference type="InterPro" id="IPR010620">
    <property type="entry name" value="SBBP_repeat"/>
</dbReference>
<dbReference type="PANTHER" id="PTHR35580">
    <property type="entry name" value="CELL SURFACE GLYCOPROTEIN (S-LAYER PROTEIN)-LIKE PROTEIN"/>
    <property type="match status" value="1"/>
</dbReference>
<proteinExistence type="predicted"/>
<dbReference type="EMBL" id="QUZK01000014">
    <property type="protein sequence ID" value="RFF32026.1"/>
    <property type="molecule type" value="Genomic_DNA"/>
</dbReference>
<dbReference type="Gene3D" id="2.60.120.260">
    <property type="entry name" value="Galactose-binding domain-like"/>
    <property type="match status" value="1"/>
</dbReference>
<dbReference type="PANTHER" id="PTHR35580:SF1">
    <property type="entry name" value="PHYTASE-LIKE DOMAIN-CONTAINING PROTEIN"/>
    <property type="match status" value="1"/>
</dbReference>
<name>A0A3E1KBP8_9GAMM</name>
<dbReference type="Proteomes" id="UP000260351">
    <property type="component" value="Unassembled WGS sequence"/>
</dbReference>
<organism evidence="1 2">
    <name type="scientific">Wenzhouxiangella sediminis</name>
    <dbReference type="NCBI Taxonomy" id="1792836"/>
    <lineage>
        <taxon>Bacteria</taxon>
        <taxon>Pseudomonadati</taxon>
        <taxon>Pseudomonadota</taxon>
        <taxon>Gammaproteobacteria</taxon>
        <taxon>Chromatiales</taxon>
        <taxon>Wenzhouxiangellaceae</taxon>
        <taxon>Wenzhouxiangella</taxon>
    </lineage>
</organism>
<dbReference type="InterPro" id="IPR052918">
    <property type="entry name" value="Motility_Chemotaxis_Reg"/>
</dbReference>
<protein>
    <submittedName>
        <fullName evidence="1">Uncharacterized protein</fullName>
    </submittedName>
</protein>
<sequence length="2782" mass="304832">MTMSAAKTSMTRIALLLILAVGLSGPAWGVWPTSAGGSGDDLVTASAVGPSGDVFVTGTFTGQAVFGGDTQISARGTRDIFVARYSQSGNLRWVQRAGGNRADSADGIVVDSSGNVYITGSFVNSADFGSFEMASATLEPDIFVAKLNGAGSWTWVRTATGEGVDASVDIGLIPGNPAAIPPSPDILVIAGHYQCGTRFTSPEVGASDEQNILLGQGSCSGGPPDDQHYLAALDSDGVWQWASNSGVAGGVSSAISSLDVDQGRVMVVGRHNGPLDLGGASLPTPPGSPAEFIAESPWQESTDTPSSPPNSFFIPNQPGVRASDLELDRNFDLTAIQQPKLRFNHRFRLDSCYDLAVLSYSTDGGNNWNRVPPEWFESGGYNGAWNGWENNPISGPGWCHQSPDWPEYNSVTVSLDSIANESSVRFRWRLGEGQQVGIEGWWVDDFALTDGAEPLFSNDLEPEDRQFIARLSNPTSANPTWSWARPVEPEFPVAAIHVSDLGLPYIAGRVLGAFTPWGYSQQVTDVGAAVAKLDPNSGDTDWIEVADGGQGTALASVGTDIFLAGHFSGTAVFKSGPDGTLQSAGERDLFVSLVDDSGSTQWVTGGDRYNAETAVPGQAGGSGDSVMTSLATDGLANLYVTGAFSDSIVFGQEAELVSAAGQNGFVANLDLLGVWFEVKTWLVGEAVTPPTNAENDEQAAAPEIYIDGQLVTDAIGTRFFWAKPAGADEAVLTVLDAIDGVEIHWRVDDEPLSSSNRIVSVGRTSWPGEACTPANDSECYQVHIAGAPVELDEPGSGFRFVNQFVPQSQPSDASVNAGVMKASRPGFTVLLYVEGATTDPFEHPASVEVVRTFRPNQSPDYVDNIRWDIGEPIVEPYHNQIGRTGYVLNEDAFYDGVGADAAYDRQSRTGHIIPVNKVRPNRLQDADKEMVVAWYRRNAMGIYWPQRAMHYAPDWPLDPDRIIIASEQGGEVLGQEPLGPQQYPDLRIYQQPLVSEPGYNPNATHAFFAPSNTGTGILALFALRADFGINLRDDFTAPTDPYVLVKYWSEDLGRWAFRTYYVTATGAGFDGFQYGGEAGTAVAPPYPLSTLPGCDETLAVGQAANDPQPPPPFFKDYKNGLWSKSAGNGALLFWYPLQPGFSYDITNNDFPDATEGQCIPWMARLPEERGGTVSPNEPLAVNYTFTWPSNPPQLIPGETLLKQKRGLPNIYQQDAVEVVFDEHREAMEASGGAAPEDTLVQLIDPLNPRYVYLDNLSGLGSQLDPETGWRIITGDADGLLKLPVSIRERLRYDPLNKRLIFSGVFDDTIAGEPLLMLNIMSFREARQLKVLDGSADDEAEDSTNACQDAGEPCGWAEAVEALLRLTRNPQGIETVCVDSQINPQTGERQCTLSRDVDRGELLAAFDDPQGDGFLQPYKATGVQPALTAGATQSVGWVTLAFNNDPTLNPAPVSVQIIRVDCLRQPPPPDPADILSSYQGQLNVIMPDNIFDEQLTLRHSGDFGGDPDALEFEWYFQPDQDGTPPFPLPEPETGQLNGWQRFPVDDPQGAVEITVEGANIQTLSDNWYVARYRGLPVCNNQSEWSLWAGSPGATPLDQRAQLGLGWVKRVIERLNPFEARVQDFHSSPTNTYSSMLTQLGERYEGDIPLTSNPEVLNDIGLIEAYTTVMRRAMDLSVNAVPPVDYGPVNKAILNVATRIVDFYALLGNEAYADAQDPTVGLLTSGEFASLAPTVHPFQNQLASVLEEELVLLRGRDDSQATTSAPPVYNRLFWNFTTGDGEAAYALNYDIGDKNTDGVIDEFDARIQYPQGHGDAWGQYLTAMKTHYSLLKHPFFTWEPTQEAVPVAGVPIQVDFFDERKFAKVAAAKARTGAEIVNLTYRQFYVEDPAAQWQGYKDDDPERAWGLSEWARRAGQGAYFDWVVGNAILPDEDPDPGNFGIQKVDRTTVEELEEIVSNFDSIQQQLDQADRGLNPLGLAKGVVPFDIDPIQVDRYGKTHFEQVYDRAVGALENAVKVWDFANQLNRMLRFNQDSVDDLAANSRANERNYKNRLIEIFGYPYADDVGPGGLYPAGYDGPDVYHYQYIDVLEMAGKDTGLLEGFDIEGDVEINRFDASYDPLPGGVNYFGFDEDAPFWEDNCDSSPLGSGCALGPPPEGDDLTVEMVTYDSPAFGFTFGKPPEWTGQRRATGSIQNVLHDMFMARIDLQRSIVQYENLRSDISDLVDTIEATYNLRNEQLQIANNERRTLNQINIAVQTLNQSAKAVKAAGNLAAAIMDRSSECIPKSIIVGVAAGGDTLSVARCTMKTASVSVNSVTDAIGEGLEIAANVTGATAQDVSQLAALETQVLDSRLELFNMRGQFDEMLRREPVLRMEMFSRAEAIQQLYRKYLEELAKGQRIMAELVQFRKNGAAAVQEHRYKDMAFRVFRNDALQKYRAAFDLAARYAYLAATAYDYDTNLLGSDSRAGRRFLTDIVRERSLGQILGGDPVPGSRGLADPLGRMAANFEVLKGQMGFNNPQIETNRFSLRRELFRIEDTPEGDEQWQRILENARVDDLWQLEEFRRFARPPQPESAGPLPALVFRFPTTVSFGLNFFHWPLGPGDSAYDASRFSTRVRSVGTWFRDYAGLPLSETPRIYLFPTGADVLRSPSYDDFRTRDWQVIDQVLPVPFPIGSQELQNANWLPLADTLSNAFNEVRRYSQFRAHHFTEPFDDTQVIADSRLIGRSVWNREWMLIIPGGSLLADPDEGLDTFIEGAPIPDTEERDGEGVSDIRIFFTTYSYSGN</sequence>
<evidence type="ECO:0000313" key="2">
    <source>
        <dbReference type="Proteomes" id="UP000260351"/>
    </source>
</evidence>
<comment type="caution">
    <text evidence="1">The sequence shown here is derived from an EMBL/GenBank/DDBJ whole genome shotgun (WGS) entry which is preliminary data.</text>
</comment>
<dbReference type="OrthoDB" id="9790247at2"/>
<accession>A0A3E1KBP8</accession>
<keyword evidence="2" id="KW-1185">Reference proteome</keyword>